<dbReference type="EMBL" id="JAACJO010000005">
    <property type="protein sequence ID" value="KAF5357956.1"/>
    <property type="molecule type" value="Genomic_DNA"/>
</dbReference>
<dbReference type="Proteomes" id="UP000559027">
    <property type="component" value="Unassembled WGS sequence"/>
</dbReference>
<keyword evidence="9" id="KW-1185">Reference proteome</keyword>
<evidence type="ECO:0000313" key="8">
    <source>
        <dbReference type="EMBL" id="KAF5357956.1"/>
    </source>
</evidence>
<feature type="compositionally biased region" description="Polar residues" evidence="6">
    <location>
        <begin position="21"/>
        <end position="31"/>
    </location>
</feature>
<dbReference type="InterPro" id="IPR004839">
    <property type="entry name" value="Aminotransferase_I/II_large"/>
</dbReference>
<organism evidence="8 9">
    <name type="scientific">Leucocoprinus leucothites</name>
    <dbReference type="NCBI Taxonomy" id="201217"/>
    <lineage>
        <taxon>Eukaryota</taxon>
        <taxon>Fungi</taxon>
        <taxon>Dikarya</taxon>
        <taxon>Basidiomycota</taxon>
        <taxon>Agaricomycotina</taxon>
        <taxon>Agaricomycetes</taxon>
        <taxon>Agaricomycetidae</taxon>
        <taxon>Agaricales</taxon>
        <taxon>Agaricineae</taxon>
        <taxon>Agaricaceae</taxon>
        <taxon>Leucocoprinus</taxon>
    </lineage>
</organism>
<keyword evidence="3" id="KW-0032">Aminotransferase</keyword>
<dbReference type="InterPro" id="IPR015424">
    <property type="entry name" value="PyrdxlP-dep_Trfase"/>
</dbReference>
<evidence type="ECO:0000256" key="1">
    <source>
        <dbReference type="ARBA" id="ARBA00001933"/>
    </source>
</evidence>
<dbReference type="SUPFAM" id="SSF53383">
    <property type="entry name" value="PLP-dependent transferases"/>
    <property type="match status" value="1"/>
</dbReference>
<feature type="region of interest" description="Disordered" evidence="6">
    <location>
        <begin position="1"/>
        <end position="69"/>
    </location>
</feature>
<dbReference type="Gene3D" id="3.90.1150.10">
    <property type="entry name" value="Aspartate Aminotransferase, domain 1"/>
    <property type="match status" value="1"/>
</dbReference>
<dbReference type="CDD" id="cd00609">
    <property type="entry name" value="AAT_like"/>
    <property type="match status" value="1"/>
</dbReference>
<proteinExistence type="inferred from homology"/>
<dbReference type="GO" id="GO:0030170">
    <property type="term" value="F:pyridoxal phosphate binding"/>
    <property type="evidence" value="ECO:0007669"/>
    <property type="project" value="InterPro"/>
</dbReference>
<evidence type="ECO:0000256" key="2">
    <source>
        <dbReference type="ARBA" id="ARBA00007441"/>
    </source>
</evidence>
<dbReference type="GO" id="GO:0006520">
    <property type="term" value="P:amino acid metabolic process"/>
    <property type="evidence" value="ECO:0007669"/>
    <property type="project" value="InterPro"/>
</dbReference>
<dbReference type="PANTHER" id="PTHR46383:SF1">
    <property type="entry name" value="ASPARTATE AMINOTRANSFERASE"/>
    <property type="match status" value="1"/>
</dbReference>
<dbReference type="Pfam" id="PF00155">
    <property type="entry name" value="Aminotran_1_2"/>
    <property type="match status" value="1"/>
</dbReference>
<evidence type="ECO:0000256" key="3">
    <source>
        <dbReference type="ARBA" id="ARBA00022576"/>
    </source>
</evidence>
<keyword evidence="5" id="KW-0663">Pyridoxal phosphate</keyword>
<dbReference type="InterPro" id="IPR015422">
    <property type="entry name" value="PyrdxlP-dep_Trfase_small"/>
</dbReference>
<keyword evidence="4" id="KW-0808">Transferase</keyword>
<dbReference type="AlphaFoldDB" id="A0A8H5G3Y0"/>
<dbReference type="GO" id="GO:0008483">
    <property type="term" value="F:transaminase activity"/>
    <property type="evidence" value="ECO:0007669"/>
    <property type="project" value="UniProtKB-KW"/>
</dbReference>
<name>A0A8H5G3Y0_9AGAR</name>
<accession>A0A8H5G3Y0</accession>
<comment type="caution">
    <text evidence="8">The sequence shown here is derived from an EMBL/GenBank/DDBJ whole genome shotgun (WGS) entry which is preliminary data.</text>
</comment>
<evidence type="ECO:0000259" key="7">
    <source>
        <dbReference type="Pfam" id="PF00155"/>
    </source>
</evidence>
<feature type="domain" description="Aminotransferase class I/classII large" evidence="7">
    <location>
        <begin position="110"/>
        <end position="484"/>
    </location>
</feature>
<comment type="cofactor">
    <cofactor evidence="1">
        <name>pyridoxal 5'-phosphate</name>
        <dbReference type="ChEBI" id="CHEBI:597326"/>
    </cofactor>
</comment>
<dbReference type="InterPro" id="IPR050596">
    <property type="entry name" value="AspAT/PAT-like"/>
</dbReference>
<dbReference type="OrthoDB" id="2108at2759"/>
<evidence type="ECO:0000256" key="6">
    <source>
        <dbReference type="SAM" id="MobiDB-lite"/>
    </source>
</evidence>
<comment type="similarity">
    <text evidence="2">Belongs to the class-I pyridoxal-phosphate-dependent aminotransferase family.</text>
</comment>
<sequence length="517" mass="57345">MPHEHSTLGTGFDTPRLRTPQPGSGISTPSRSFADIVRDVMKHHKHEKESEAHQIFRQAPGHQPKGLPQLVNPEEETVPGIEHPGSTGVIYCSDRAMANGFSYSSSHEWSNLGQGAPEVGPIPGAPERPNSIPMPLDTLEYAPTVGVKALREAVANLYNHTYRQGKESQYTFENVCIVPGGRSGLSRVAAVIGDVYTSYQVPDYTAYDQVLSAFRRLVPVPTALDPKNKYRLDIEQTKRDVHTQGLQVVLASNPRNPTGQVIRGRDLKELVGLGREGTTIILDEFYSWYIYPDRSDDFGKSISGAKYVEDVDQDSIIIIDGLTKNWRLPGWRVCWVVGPKNLVTALSQSGSFLDGGANHPMQLAAIPLLDPAHVATEKVALQKHFKMKRDHVLARLHELHLDVDCPPTSTFYIWLNLEKLPPPLNNGLTFFEELLKEQTIVIPGIFFDINPSHRRNLFNSPCHHFVRLSFGPSLDVLDRGIDAIANVLKKARKSGMQVFGHSYKPSLESPVDGPVSV</sequence>
<dbReference type="InterPro" id="IPR015421">
    <property type="entry name" value="PyrdxlP-dep_Trfase_major"/>
</dbReference>
<dbReference type="Gene3D" id="3.40.640.10">
    <property type="entry name" value="Type I PLP-dependent aspartate aminotransferase-like (Major domain)"/>
    <property type="match status" value="1"/>
</dbReference>
<evidence type="ECO:0000256" key="5">
    <source>
        <dbReference type="ARBA" id="ARBA00022898"/>
    </source>
</evidence>
<reference evidence="8 9" key="1">
    <citation type="journal article" date="2020" name="ISME J.">
        <title>Uncovering the hidden diversity of litter-decomposition mechanisms in mushroom-forming fungi.</title>
        <authorList>
            <person name="Floudas D."/>
            <person name="Bentzer J."/>
            <person name="Ahren D."/>
            <person name="Johansson T."/>
            <person name="Persson P."/>
            <person name="Tunlid A."/>
        </authorList>
    </citation>
    <scope>NUCLEOTIDE SEQUENCE [LARGE SCALE GENOMIC DNA]</scope>
    <source>
        <strain evidence="8 9">CBS 146.42</strain>
    </source>
</reference>
<gene>
    <name evidence="8" type="ORF">D9756_001454</name>
</gene>
<dbReference type="PANTHER" id="PTHR46383">
    <property type="entry name" value="ASPARTATE AMINOTRANSFERASE"/>
    <property type="match status" value="1"/>
</dbReference>
<protein>
    <recommendedName>
        <fullName evidence="7">Aminotransferase class I/classII large domain-containing protein</fullName>
    </recommendedName>
</protein>
<evidence type="ECO:0000256" key="4">
    <source>
        <dbReference type="ARBA" id="ARBA00022679"/>
    </source>
</evidence>
<evidence type="ECO:0000313" key="9">
    <source>
        <dbReference type="Proteomes" id="UP000559027"/>
    </source>
</evidence>